<keyword evidence="2" id="KW-0217">Developmental protein</keyword>
<sequence>MSLYYSPSQSRQSHSSYGNMTDPGPTFRLTCVNVNHVTYNYLMENASPTTTDSAGYNYANGCGGSLPCYQSLTSTLQQNQDDSGGAGVRPYSLPSSCESPMSLPAFSPPNQTFLGHHDHYQQQPFSGTNVFHDEVPPITSSISSAIDDFNLEEDFSLDLAGAASSEDDEESSNGDTISNKPRKERTAFTKQQIRELENEFAHSNYLTRLRRYEIAVALDLTERQVKVWFQNRRMKWKRTKGGSPSIKQKKESVKSKH</sequence>
<accession>A0A8J2R9E1</accession>
<evidence type="ECO:0000256" key="10">
    <source>
        <dbReference type="RuleBase" id="RU000682"/>
    </source>
</evidence>
<dbReference type="PROSITE" id="PS00027">
    <property type="entry name" value="HOMEOBOX_1"/>
    <property type="match status" value="1"/>
</dbReference>
<keyword evidence="7" id="KW-0804">Transcription</keyword>
<dbReference type="PROSITE" id="PS50071">
    <property type="entry name" value="HOMEOBOX_2"/>
    <property type="match status" value="1"/>
</dbReference>
<feature type="region of interest" description="Disordered" evidence="11">
    <location>
        <begin position="161"/>
        <end position="185"/>
    </location>
</feature>
<dbReference type="Proteomes" id="UP000789390">
    <property type="component" value="Unassembled WGS sequence"/>
</dbReference>
<evidence type="ECO:0000256" key="8">
    <source>
        <dbReference type="ARBA" id="ARBA00023242"/>
    </source>
</evidence>
<reference evidence="13" key="1">
    <citation type="submission" date="2021-11" db="EMBL/GenBank/DDBJ databases">
        <authorList>
            <person name="Schell T."/>
        </authorList>
    </citation>
    <scope>NUCLEOTIDE SEQUENCE</scope>
    <source>
        <strain evidence="13">M5</strain>
    </source>
</reference>
<evidence type="ECO:0000256" key="4">
    <source>
        <dbReference type="ARBA" id="ARBA00023125"/>
    </source>
</evidence>
<dbReference type="SUPFAM" id="SSF46689">
    <property type="entry name" value="Homeodomain-like"/>
    <property type="match status" value="1"/>
</dbReference>
<dbReference type="InterPro" id="IPR017970">
    <property type="entry name" value="Homeobox_CS"/>
</dbReference>
<dbReference type="GO" id="GO:0000981">
    <property type="term" value="F:DNA-binding transcription factor activity, RNA polymerase II-specific"/>
    <property type="evidence" value="ECO:0007669"/>
    <property type="project" value="InterPro"/>
</dbReference>
<dbReference type="PANTHER" id="PTHR24328">
    <property type="entry name" value="HOMEOBOX PROTEIN MOX"/>
    <property type="match status" value="1"/>
</dbReference>
<feature type="region of interest" description="Disordered" evidence="11">
    <location>
        <begin position="1"/>
        <end position="21"/>
    </location>
</feature>
<dbReference type="GO" id="GO:0000978">
    <property type="term" value="F:RNA polymerase II cis-regulatory region sequence-specific DNA binding"/>
    <property type="evidence" value="ECO:0007669"/>
    <property type="project" value="TreeGrafter"/>
</dbReference>
<feature type="compositionally biased region" description="Basic and acidic residues" evidence="11">
    <location>
        <begin position="248"/>
        <end position="257"/>
    </location>
</feature>
<keyword evidence="8 9" id="KW-0539">Nucleus</keyword>
<dbReference type="GO" id="GO:0005634">
    <property type="term" value="C:nucleus"/>
    <property type="evidence" value="ECO:0007669"/>
    <property type="project" value="UniProtKB-SubCell"/>
</dbReference>
<feature type="DNA-binding region" description="Homeobox" evidence="9">
    <location>
        <begin position="181"/>
        <end position="240"/>
    </location>
</feature>
<keyword evidence="4 9" id="KW-0238">DNA-binding</keyword>
<dbReference type="PRINTS" id="PR00024">
    <property type="entry name" value="HOMEOBOX"/>
</dbReference>
<dbReference type="InterPro" id="IPR042634">
    <property type="entry name" value="MOX-1/MOX-2"/>
</dbReference>
<proteinExistence type="predicted"/>
<evidence type="ECO:0000256" key="2">
    <source>
        <dbReference type="ARBA" id="ARBA00022473"/>
    </source>
</evidence>
<evidence type="ECO:0000313" key="13">
    <source>
        <dbReference type="EMBL" id="CAH0098077.1"/>
    </source>
</evidence>
<dbReference type="InterPro" id="IPR020479">
    <property type="entry name" value="HD_metazoa"/>
</dbReference>
<evidence type="ECO:0000256" key="7">
    <source>
        <dbReference type="ARBA" id="ARBA00023163"/>
    </source>
</evidence>
<evidence type="ECO:0000259" key="12">
    <source>
        <dbReference type="PROSITE" id="PS50071"/>
    </source>
</evidence>
<name>A0A8J2R9E1_9CRUS</name>
<evidence type="ECO:0000256" key="6">
    <source>
        <dbReference type="ARBA" id="ARBA00023159"/>
    </source>
</evidence>
<dbReference type="AlphaFoldDB" id="A0A8J2R9E1"/>
<feature type="region of interest" description="Disordered" evidence="11">
    <location>
        <begin position="236"/>
        <end position="257"/>
    </location>
</feature>
<dbReference type="InterPro" id="IPR001356">
    <property type="entry name" value="HD"/>
</dbReference>
<dbReference type="Pfam" id="PF00046">
    <property type="entry name" value="Homeodomain"/>
    <property type="match status" value="1"/>
</dbReference>
<evidence type="ECO:0000256" key="5">
    <source>
        <dbReference type="ARBA" id="ARBA00023155"/>
    </source>
</evidence>
<comment type="subcellular location">
    <subcellularLocation>
        <location evidence="1 9 10">Nucleus</location>
    </subcellularLocation>
</comment>
<dbReference type="PANTHER" id="PTHR24328:SF7">
    <property type="entry name" value="BUTTONLESS"/>
    <property type="match status" value="1"/>
</dbReference>
<feature type="region of interest" description="Disordered" evidence="11">
    <location>
        <begin position="76"/>
        <end position="105"/>
    </location>
</feature>
<dbReference type="SMART" id="SM00389">
    <property type="entry name" value="HOX"/>
    <property type="match status" value="1"/>
</dbReference>
<evidence type="ECO:0000256" key="1">
    <source>
        <dbReference type="ARBA" id="ARBA00004123"/>
    </source>
</evidence>
<organism evidence="13 14">
    <name type="scientific">Daphnia galeata</name>
    <dbReference type="NCBI Taxonomy" id="27404"/>
    <lineage>
        <taxon>Eukaryota</taxon>
        <taxon>Metazoa</taxon>
        <taxon>Ecdysozoa</taxon>
        <taxon>Arthropoda</taxon>
        <taxon>Crustacea</taxon>
        <taxon>Branchiopoda</taxon>
        <taxon>Diplostraca</taxon>
        <taxon>Cladocera</taxon>
        <taxon>Anomopoda</taxon>
        <taxon>Daphniidae</taxon>
        <taxon>Daphnia</taxon>
    </lineage>
</organism>
<feature type="compositionally biased region" description="Low complexity" evidence="11">
    <location>
        <begin position="1"/>
        <end position="17"/>
    </location>
</feature>
<dbReference type="Gene3D" id="1.10.10.60">
    <property type="entry name" value="Homeodomain-like"/>
    <property type="match status" value="1"/>
</dbReference>
<gene>
    <name evidence="13" type="ORF">DGAL_LOCUS124</name>
</gene>
<evidence type="ECO:0000256" key="3">
    <source>
        <dbReference type="ARBA" id="ARBA00023015"/>
    </source>
</evidence>
<protein>
    <recommendedName>
        <fullName evidence="12">Homeobox domain-containing protein</fullName>
    </recommendedName>
</protein>
<comment type="caution">
    <text evidence="13">The sequence shown here is derived from an EMBL/GenBank/DDBJ whole genome shotgun (WGS) entry which is preliminary data.</text>
</comment>
<keyword evidence="6" id="KW-0010">Activator</keyword>
<evidence type="ECO:0000313" key="14">
    <source>
        <dbReference type="Proteomes" id="UP000789390"/>
    </source>
</evidence>
<evidence type="ECO:0000256" key="9">
    <source>
        <dbReference type="PROSITE-ProRule" id="PRU00108"/>
    </source>
</evidence>
<dbReference type="OrthoDB" id="6159439at2759"/>
<keyword evidence="14" id="KW-1185">Reference proteome</keyword>
<keyword evidence="5 9" id="KW-0371">Homeobox</keyword>
<keyword evidence="3" id="KW-0805">Transcription regulation</keyword>
<dbReference type="CDD" id="cd00086">
    <property type="entry name" value="homeodomain"/>
    <property type="match status" value="1"/>
</dbReference>
<evidence type="ECO:0000256" key="11">
    <source>
        <dbReference type="SAM" id="MobiDB-lite"/>
    </source>
</evidence>
<dbReference type="GO" id="GO:0045944">
    <property type="term" value="P:positive regulation of transcription by RNA polymerase II"/>
    <property type="evidence" value="ECO:0007669"/>
    <property type="project" value="InterPro"/>
</dbReference>
<feature type="domain" description="Homeobox" evidence="12">
    <location>
        <begin position="179"/>
        <end position="239"/>
    </location>
</feature>
<dbReference type="EMBL" id="CAKKLH010000001">
    <property type="protein sequence ID" value="CAH0098077.1"/>
    <property type="molecule type" value="Genomic_DNA"/>
</dbReference>
<dbReference type="InterPro" id="IPR009057">
    <property type="entry name" value="Homeodomain-like_sf"/>
</dbReference>